<evidence type="ECO:0000313" key="3">
    <source>
        <dbReference type="Proteomes" id="UP000827549"/>
    </source>
</evidence>
<keyword evidence="3" id="KW-1185">Reference proteome</keyword>
<evidence type="ECO:0000313" key="2">
    <source>
        <dbReference type="EMBL" id="WOO80779.1"/>
    </source>
</evidence>
<reference evidence="2" key="1">
    <citation type="submission" date="2023-10" db="EMBL/GenBank/DDBJ databases">
        <authorList>
            <person name="Noh H."/>
        </authorList>
    </citation>
    <scope>NUCLEOTIDE SEQUENCE</scope>
    <source>
        <strain evidence="2">DUCC4014</strain>
    </source>
</reference>
<organism evidence="2 3">
    <name type="scientific">Vanrija pseudolonga</name>
    <dbReference type="NCBI Taxonomy" id="143232"/>
    <lineage>
        <taxon>Eukaryota</taxon>
        <taxon>Fungi</taxon>
        <taxon>Dikarya</taxon>
        <taxon>Basidiomycota</taxon>
        <taxon>Agaricomycotina</taxon>
        <taxon>Tremellomycetes</taxon>
        <taxon>Trichosporonales</taxon>
        <taxon>Trichosporonaceae</taxon>
        <taxon>Vanrija</taxon>
    </lineage>
</organism>
<sequence length="437" mass="46613">MLTIPFPTARAAADRITTPSFTGTTQTSSLHNLPSLPTTPIPHLRIVPMVDGRFHDPGSCLKAIYTVFTSPHHAPMPNHLPTLIVTPHGQPSQILYTYLHTEENKVNYLLTPSPQGDLCVAKLFPPSRQGATSSSSLPTMQANKHNVVRCEASRDLKWTIENTGVMSPTYKIVNQDDTPLYQISKPNPHADWWTMFYFKYAGHQIPPRRIEFGKIAKNPPEKGGGTRITVTGRNEDEKQVWQTLGVGNEDCVEWVIVCACLNLLDDQILQAAERKQTGAGPASTAPSRSPVAASGPMRGPASTAPPPRSPAATRPVRPQVRPPNGSYPGPRSAGGHMGPGIASTGPGIASTGPGIASTGRGIASTGPGIASTGPPGGYHHGSPPQQRLPPNGMPPNGMPPQGRAPMPPQGYDPRMQGSPRGSPVMQRPPPQTAGRRF</sequence>
<dbReference type="GeneID" id="87807545"/>
<gene>
    <name evidence="2" type="ORF">LOC62_03G004307</name>
</gene>
<dbReference type="AlphaFoldDB" id="A0AAF0Y9S7"/>
<accession>A0AAF0Y9S7</accession>
<dbReference type="Proteomes" id="UP000827549">
    <property type="component" value="Chromosome 3"/>
</dbReference>
<proteinExistence type="predicted"/>
<dbReference type="RefSeq" id="XP_062626811.1">
    <property type="nucleotide sequence ID" value="XM_062770827.1"/>
</dbReference>
<protein>
    <submittedName>
        <fullName evidence="2">Uncharacterized protein</fullName>
    </submittedName>
</protein>
<evidence type="ECO:0000256" key="1">
    <source>
        <dbReference type="SAM" id="MobiDB-lite"/>
    </source>
</evidence>
<feature type="region of interest" description="Disordered" evidence="1">
    <location>
        <begin position="275"/>
        <end position="437"/>
    </location>
</feature>
<name>A0AAF0Y9S7_9TREE</name>
<dbReference type="EMBL" id="CP086716">
    <property type="protein sequence ID" value="WOO80779.1"/>
    <property type="molecule type" value="Genomic_DNA"/>
</dbReference>